<sequence length="278" mass="31297">MLMSQIQTSPPEFSAYGFTCEQWEPARMQRPDRHNEIELNLLMAGSLTYLLGGRRTTIEAGKLAIFWGAIPHQIVEFDGNAPYFVVTVPLIEFLRMGLDQSVVNPILLGTVLTDSKGNDLDDSRFRQWERELRGQDLACKRATRLEVQARLLRFASGTSNAPDHHSIQLLSNADQLACYIARNYQEPLTSKSIAESIGVHPNYAMNLFRQTFGTTMTTFITQHRISHAQRLLVTTSEAILDIALESGFQSLSRFNEAFKATCGCSPRDYRKSHKAKPA</sequence>
<dbReference type="AlphaFoldDB" id="A0A517N983"/>
<dbReference type="InterPro" id="IPR020449">
    <property type="entry name" value="Tscrpt_reg_AraC-type_HTH"/>
</dbReference>
<proteinExistence type="predicted"/>
<keyword evidence="6" id="KW-1185">Reference proteome</keyword>
<dbReference type="SMART" id="SM00342">
    <property type="entry name" value="HTH_ARAC"/>
    <property type="match status" value="1"/>
</dbReference>
<evidence type="ECO:0000256" key="1">
    <source>
        <dbReference type="ARBA" id="ARBA00023015"/>
    </source>
</evidence>
<evidence type="ECO:0000313" key="6">
    <source>
        <dbReference type="Proteomes" id="UP000318538"/>
    </source>
</evidence>
<dbReference type="Proteomes" id="UP000318538">
    <property type="component" value="Chromosome"/>
</dbReference>
<dbReference type="PRINTS" id="PR00032">
    <property type="entry name" value="HTHARAC"/>
</dbReference>
<dbReference type="InterPro" id="IPR018060">
    <property type="entry name" value="HTH_AraC"/>
</dbReference>
<dbReference type="PANTHER" id="PTHR43280:SF27">
    <property type="entry name" value="TRANSCRIPTIONAL REGULATOR MTLR"/>
    <property type="match status" value="1"/>
</dbReference>
<gene>
    <name evidence="5" type="primary">melR_1</name>
    <name evidence="5" type="ORF">K227x_20780</name>
</gene>
<organism evidence="5 6">
    <name type="scientific">Rubripirellula lacrimiformis</name>
    <dbReference type="NCBI Taxonomy" id="1930273"/>
    <lineage>
        <taxon>Bacteria</taxon>
        <taxon>Pseudomonadati</taxon>
        <taxon>Planctomycetota</taxon>
        <taxon>Planctomycetia</taxon>
        <taxon>Pirellulales</taxon>
        <taxon>Pirellulaceae</taxon>
        <taxon>Rubripirellula</taxon>
    </lineage>
</organism>
<evidence type="ECO:0000259" key="4">
    <source>
        <dbReference type="PROSITE" id="PS01124"/>
    </source>
</evidence>
<keyword evidence="2" id="KW-0238">DNA-binding</keyword>
<dbReference type="InterPro" id="IPR018062">
    <property type="entry name" value="HTH_AraC-typ_CS"/>
</dbReference>
<dbReference type="GO" id="GO:0043565">
    <property type="term" value="F:sequence-specific DNA binding"/>
    <property type="evidence" value="ECO:0007669"/>
    <property type="project" value="InterPro"/>
</dbReference>
<feature type="domain" description="HTH araC/xylS-type" evidence="4">
    <location>
        <begin position="174"/>
        <end position="272"/>
    </location>
</feature>
<dbReference type="SUPFAM" id="SSF46689">
    <property type="entry name" value="Homeodomain-like"/>
    <property type="match status" value="1"/>
</dbReference>
<evidence type="ECO:0000256" key="3">
    <source>
        <dbReference type="ARBA" id="ARBA00023163"/>
    </source>
</evidence>
<dbReference type="InterPro" id="IPR009057">
    <property type="entry name" value="Homeodomain-like_sf"/>
</dbReference>
<dbReference type="Gene3D" id="1.10.10.60">
    <property type="entry name" value="Homeodomain-like"/>
    <property type="match status" value="2"/>
</dbReference>
<name>A0A517N983_9BACT</name>
<dbReference type="PROSITE" id="PS00041">
    <property type="entry name" value="HTH_ARAC_FAMILY_1"/>
    <property type="match status" value="1"/>
</dbReference>
<evidence type="ECO:0000313" key="5">
    <source>
        <dbReference type="EMBL" id="QDT03694.1"/>
    </source>
</evidence>
<keyword evidence="1" id="KW-0805">Transcription regulation</keyword>
<dbReference type="KEGG" id="rlc:K227x_20780"/>
<dbReference type="EMBL" id="CP036525">
    <property type="protein sequence ID" value="QDT03694.1"/>
    <property type="molecule type" value="Genomic_DNA"/>
</dbReference>
<dbReference type="GO" id="GO:0003700">
    <property type="term" value="F:DNA-binding transcription factor activity"/>
    <property type="evidence" value="ECO:0007669"/>
    <property type="project" value="InterPro"/>
</dbReference>
<dbReference type="PROSITE" id="PS01124">
    <property type="entry name" value="HTH_ARAC_FAMILY_2"/>
    <property type="match status" value="1"/>
</dbReference>
<accession>A0A517N983</accession>
<protein>
    <submittedName>
        <fullName evidence="5">Melibiose operon regulatory protein</fullName>
    </submittedName>
</protein>
<dbReference type="Pfam" id="PF12833">
    <property type="entry name" value="HTH_18"/>
    <property type="match status" value="1"/>
</dbReference>
<dbReference type="PANTHER" id="PTHR43280">
    <property type="entry name" value="ARAC-FAMILY TRANSCRIPTIONAL REGULATOR"/>
    <property type="match status" value="1"/>
</dbReference>
<reference evidence="5 6" key="1">
    <citation type="submission" date="2019-02" db="EMBL/GenBank/DDBJ databases">
        <title>Deep-cultivation of Planctomycetes and their phenomic and genomic characterization uncovers novel biology.</title>
        <authorList>
            <person name="Wiegand S."/>
            <person name="Jogler M."/>
            <person name="Boedeker C."/>
            <person name="Pinto D."/>
            <person name="Vollmers J."/>
            <person name="Rivas-Marin E."/>
            <person name="Kohn T."/>
            <person name="Peeters S.H."/>
            <person name="Heuer A."/>
            <person name="Rast P."/>
            <person name="Oberbeckmann S."/>
            <person name="Bunk B."/>
            <person name="Jeske O."/>
            <person name="Meyerdierks A."/>
            <person name="Storesund J.E."/>
            <person name="Kallscheuer N."/>
            <person name="Luecker S."/>
            <person name="Lage O.M."/>
            <person name="Pohl T."/>
            <person name="Merkel B.J."/>
            <person name="Hornburger P."/>
            <person name="Mueller R.-W."/>
            <person name="Bruemmer F."/>
            <person name="Labrenz M."/>
            <person name="Spormann A.M."/>
            <person name="Op den Camp H."/>
            <person name="Overmann J."/>
            <person name="Amann R."/>
            <person name="Jetten M.S.M."/>
            <person name="Mascher T."/>
            <person name="Medema M.H."/>
            <person name="Devos D.P."/>
            <person name="Kaster A.-K."/>
            <person name="Ovreas L."/>
            <person name="Rohde M."/>
            <person name="Galperin M.Y."/>
            <person name="Jogler C."/>
        </authorList>
    </citation>
    <scope>NUCLEOTIDE SEQUENCE [LARGE SCALE GENOMIC DNA]</scope>
    <source>
        <strain evidence="5 6">K22_7</strain>
    </source>
</reference>
<evidence type="ECO:0000256" key="2">
    <source>
        <dbReference type="ARBA" id="ARBA00023125"/>
    </source>
</evidence>
<keyword evidence="3" id="KW-0804">Transcription</keyword>